<dbReference type="InterPro" id="IPR050361">
    <property type="entry name" value="MPP/UQCRC_Complex"/>
</dbReference>
<evidence type="ECO:0000259" key="4">
    <source>
        <dbReference type="Pfam" id="PF05193"/>
    </source>
</evidence>
<feature type="domain" description="Peptidase M16 C-terminal" evidence="4">
    <location>
        <begin position="166"/>
        <end position="338"/>
    </location>
</feature>
<dbReference type="InterPro" id="IPR001431">
    <property type="entry name" value="Pept_M16_Zn_BS"/>
</dbReference>
<dbReference type="RefSeq" id="WP_072887039.1">
    <property type="nucleotide sequence ID" value="NZ_FQVW01000001.1"/>
</dbReference>
<comment type="similarity">
    <text evidence="1 2">Belongs to the peptidase M16 family.</text>
</comment>
<dbReference type="Proteomes" id="UP000183988">
    <property type="component" value="Unassembled WGS sequence"/>
</dbReference>
<dbReference type="OrthoDB" id="9811314at2"/>
<dbReference type="EMBL" id="FQVW01000001">
    <property type="protein sequence ID" value="SHF52712.1"/>
    <property type="molecule type" value="Genomic_DNA"/>
</dbReference>
<reference evidence="5 6" key="1">
    <citation type="submission" date="2016-11" db="EMBL/GenBank/DDBJ databases">
        <authorList>
            <person name="Jaros S."/>
            <person name="Januszkiewicz K."/>
            <person name="Wedrychowicz H."/>
        </authorList>
    </citation>
    <scope>NUCLEOTIDE SEQUENCE [LARGE SCALE GENOMIC DNA]</scope>
    <source>
        <strain evidence="5 6">IBRC-M 10683</strain>
    </source>
</reference>
<evidence type="ECO:0000313" key="6">
    <source>
        <dbReference type="Proteomes" id="UP000183988"/>
    </source>
</evidence>
<evidence type="ECO:0000313" key="5">
    <source>
        <dbReference type="EMBL" id="SHF52712.1"/>
    </source>
</evidence>
<evidence type="ECO:0000256" key="1">
    <source>
        <dbReference type="ARBA" id="ARBA00007261"/>
    </source>
</evidence>
<dbReference type="InterPro" id="IPR011249">
    <property type="entry name" value="Metalloenz_LuxS/M16"/>
</dbReference>
<dbReference type="SUPFAM" id="SSF63411">
    <property type="entry name" value="LuxS/MPP-like metallohydrolase"/>
    <property type="match status" value="2"/>
</dbReference>
<dbReference type="Gene3D" id="3.30.830.10">
    <property type="entry name" value="Metalloenzyme, LuxS/M16 peptidase-like"/>
    <property type="match status" value="2"/>
</dbReference>
<dbReference type="GO" id="GO:0046872">
    <property type="term" value="F:metal ion binding"/>
    <property type="evidence" value="ECO:0007669"/>
    <property type="project" value="InterPro"/>
</dbReference>
<gene>
    <name evidence="5" type="ORF">SAMN05216225_1001191</name>
</gene>
<dbReference type="InterPro" id="IPR011765">
    <property type="entry name" value="Pept_M16_N"/>
</dbReference>
<feature type="domain" description="Peptidase M16 N-terminal" evidence="3">
    <location>
        <begin position="12"/>
        <end position="159"/>
    </location>
</feature>
<dbReference type="FunFam" id="3.30.830.10:FF:000008">
    <property type="entry name" value="Mitochondrial-processing peptidase subunit beta"/>
    <property type="match status" value="1"/>
</dbReference>
<dbReference type="GO" id="GO:0006508">
    <property type="term" value="P:proteolysis"/>
    <property type="evidence" value="ECO:0007669"/>
    <property type="project" value="InterPro"/>
</dbReference>
<dbReference type="AlphaFoldDB" id="A0A1M5CE55"/>
<name>A0A1M5CE55_9BACI</name>
<evidence type="ECO:0000259" key="3">
    <source>
        <dbReference type="Pfam" id="PF00675"/>
    </source>
</evidence>
<organism evidence="5 6">
    <name type="scientific">Ornithinibacillus halophilus</name>
    <dbReference type="NCBI Taxonomy" id="930117"/>
    <lineage>
        <taxon>Bacteria</taxon>
        <taxon>Bacillati</taxon>
        <taxon>Bacillota</taxon>
        <taxon>Bacilli</taxon>
        <taxon>Bacillales</taxon>
        <taxon>Bacillaceae</taxon>
        <taxon>Ornithinibacillus</taxon>
    </lineage>
</organism>
<dbReference type="Pfam" id="PF00675">
    <property type="entry name" value="Peptidase_M16"/>
    <property type="match status" value="1"/>
</dbReference>
<dbReference type="PANTHER" id="PTHR11851:SF49">
    <property type="entry name" value="MITOCHONDRIAL-PROCESSING PEPTIDASE SUBUNIT ALPHA"/>
    <property type="match status" value="1"/>
</dbReference>
<accession>A0A1M5CE55</accession>
<dbReference type="InterPro" id="IPR007863">
    <property type="entry name" value="Peptidase_M16_C"/>
</dbReference>
<proteinExistence type="inferred from homology"/>
<dbReference type="PROSITE" id="PS00143">
    <property type="entry name" value="INSULINASE"/>
    <property type="match status" value="1"/>
</dbReference>
<sequence length="405" mass="45798">MIQKHTSKNGLRIVLENIPAVRSVTIGIWVLTGSRNENEENNGISHFLEHMFFKGTSTRSAIEIAEAFDSIGGQVNAFTSKEYTCYYAKVLDTHKDYALDILADMFFNSSFDPNEMEREKKVVYEEIKMYEDTPDDIVHDILARASYGNHPLGYPILGTEDHLKTFKPETLRTYIDSRYTPENVVVSVAGNVDESFITKVESYFGTYSSNNQSTKIDKPTFLADSIERNKDTEQAHLCIGYNGLPVGDEQIYSLVILNNVLGGSMSSRLFQDVREKQGLAYSVFSYHSSFLDNGLLTIYAGTGKEQLDQLQQTINDTVDKFTDQGLSDKELKNSKEQLKGNLMLSLESTNSRMSRNGKNELLLKRHRTLDEMIQEIDAVNHQSIQDVMNRTFNTKPSTALIAPKQ</sequence>
<dbReference type="GO" id="GO:0004222">
    <property type="term" value="F:metalloendopeptidase activity"/>
    <property type="evidence" value="ECO:0007669"/>
    <property type="project" value="InterPro"/>
</dbReference>
<evidence type="ECO:0000256" key="2">
    <source>
        <dbReference type="RuleBase" id="RU004447"/>
    </source>
</evidence>
<keyword evidence="6" id="KW-1185">Reference proteome</keyword>
<dbReference type="STRING" id="930117.SAMN05216225_1001191"/>
<dbReference type="PANTHER" id="PTHR11851">
    <property type="entry name" value="METALLOPROTEASE"/>
    <property type="match status" value="1"/>
</dbReference>
<dbReference type="Pfam" id="PF05193">
    <property type="entry name" value="Peptidase_M16_C"/>
    <property type="match status" value="1"/>
</dbReference>
<protein>
    <submittedName>
        <fullName evidence="5">Predicted Zn-dependent peptidase</fullName>
    </submittedName>
</protein>